<feature type="compositionally biased region" description="Low complexity" evidence="10">
    <location>
        <begin position="7"/>
        <end position="36"/>
    </location>
</feature>
<feature type="region of interest" description="Disordered" evidence="10">
    <location>
        <begin position="322"/>
        <end position="355"/>
    </location>
</feature>
<evidence type="ECO:0000256" key="5">
    <source>
        <dbReference type="ARBA" id="ARBA00022801"/>
    </source>
</evidence>
<comment type="catalytic activity">
    <reaction evidence="8">
        <text>diphosphate + H2O = 2 phosphate + H(+)</text>
        <dbReference type="Rhea" id="RHEA:24576"/>
        <dbReference type="ChEBI" id="CHEBI:15377"/>
        <dbReference type="ChEBI" id="CHEBI:15378"/>
        <dbReference type="ChEBI" id="CHEBI:33019"/>
        <dbReference type="ChEBI" id="CHEBI:43474"/>
        <dbReference type="EC" id="3.6.1.1"/>
    </reaction>
</comment>
<comment type="cofactor">
    <cofactor evidence="1">
        <name>Mg(2+)</name>
        <dbReference type="ChEBI" id="CHEBI:18420"/>
    </cofactor>
</comment>
<name>A0AAV9IP21_CYACA</name>
<evidence type="ECO:0000259" key="11">
    <source>
        <dbReference type="Pfam" id="PF00316"/>
    </source>
</evidence>
<evidence type="ECO:0000256" key="7">
    <source>
        <dbReference type="ARBA" id="ARBA00032535"/>
    </source>
</evidence>
<keyword evidence="9" id="KW-0119">Carbohydrate metabolism</keyword>
<evidence type="ECO:0000256" key="2">
    <source>
        <dbReference type="ARBA" id="ARBA00006220"/>
    </source>
</evidence>
<dbReference type="InterPro" id="IPR008162">
    <property type="entry name" value="Pyrophosphatase"/>
</dbReference>
<evidence type="ECO:0000256" key="8">
    <source>
        <dbReference type="ARBA" id="ARBA00047820"/>
    </source>
</evidence>
<dbReference type="GO" id="GO:0006796">
    <property type="term" value="P:phosphate-containing compound metabolic process"/>
    <property type="evidence" value="ECO:0007669"/>
    <property type="project" value="InterPro"/>
</dbReference>
<comment type="caution">
    <text evidence="13">The sequence shown here is derived from an EMBL/GenBank/DDBJ whole genome shotgun (WGS) entry which is preliminary data.</text>
</comment>
<proteinExistence type="inferred from homology"/>
<keyword evidence="6" id="KW-0460">Magnesium</keyword>
<evidence type="ECO:0000313" key="13">
    <source>
        <dbReference type="EMBL" id="KAK4534007.1"/>
    </source>
</evidence>
<dbReference type="PRINTS" id="PR00115">
    <property type="entry name" value="F16BPHPHTASE"/>
</dbReference>
<dbReference type="GO" id="GO:0000287">
    <property type="term" value="F:magnesium ion binding"/>
    <property type="evidence" value="ECO:0007669"/>
    <property type="project" value="InterPro"/>
</dbReference>
<organism evidence="13 14">
    <name type="scientific">Cyanidium caldarium</name>
    <name type="common">Red alga</name>
    <dbReference type="NCBI Taxonomy" id="2771"/>
    <lineage>
        <taxon>Eukaryota</taxon>
        <taxon>Rhodophyta</taxon>
        <taxon>Bangiophyceae</taxon>
        <taxon>Cyanidiales</taxon>
        <taxon>Cyanidiaceae</taxon>
        <taxon>Cyanidium</taxon>
    </lineage>
</organism>
<dbReference type="FunFam" id="3.90.80.10:FF:000009">
    <property type="entry name" value="Inorganic pyrophosphatase"/>
    <property type="match status" value="1"/>
</dbReference>
<evidence type="ECO:0000256" key="10">
    <source>
        <dbReference type="SAM" id="MobiDB-lite"/>
    </source>
</evidence>
<dbReference type="Gene3D" id="3.90.80.10">
    <property type="entry name" value="Inorganic pyrophosphatase"/>
    <property type="match status" value="1"/>
</dbReference>
<dbReference type="InterPro" id="IPR028343">
    <property type="entry name" value="FBPtase"/>
</dbReference>
<comment type="similarity">
    <text evidence="9">Belongs to the FBPase class 1 family.</text>
</comment>
<evidence type="ECO:0000256" key="1">
    <source>
        <dbReference type="ARBA" id="ARBA00001946"/>
    </source>
</evidence>
<dbReference type="Pfam" id="PF00316">
    <property type="entry name" value="FBPase"/>
    <property type="match status" value="1"/>
</dbReference>
<sequence>MNRSENSASSPPRSGAASLPPAGASHPSHHTASAVATQDVKPVDSSSRYSIVSVVNEENEDEKRFYFTLEHHGYINPLHDIPLHADRDHGVLNMVVEIPRWTNAKYELRTRLPLAPIMQDEKKGKPRFVQNVYPYKGYIWNYGCFPQTWEDPTQVHMETGALGDGDPLDVCEIGQAIAQVGQVKPVKVLGVLGMIDEGEMDWKVIVIDVRDPSAAGLNDVEDLYRAMPGLVHATFSWFRTYKVPDGKDENKFAFRERIQSRQYAVEIVNECHQSWKKLVAGKVKHSNHHCSNTTLSDTPLYMPAAAANRLVEEARASMRCSRGPATAKSDPAGGDGNTPVSIGGTSYARKGGGGRLPRNLSIGQLETLALPKFAQAPTSARHGGERVSATETIKRFLTEQQRHYPHGSSDLSLLITEIGTAAKIIAARIRDEPNGPMESLQHTAEMQLHAALAASGFCCMIYSSQSQRMMPLDPAAGIGNYVVVYTALLGQVGGSMGSIFSVYYRKSYSGREGDTADLLQRTGYEQVAAGYALYTSAVRLMLSTGLGVHMFGLDDVSGHFVLEEKFVQIPRRGCLYSLDTRALDKAIDGVREYVAGVETAAPDAKHFRYEENIVANVHRVFRHGGILLMPGPPKAALADFLGVAAPLAFMARQAGGKASVGKRPLLELSAWSLEMRVPLFIGSTDDVSDLEVKVLGHAVPERSLTVPPAGMMYA</sequence>
<dbReference type="InterPro" id="IPR036649">
    <property type="entry name" value="Pyrophosphatase_sf"/>
</dbReference>
<gene>
    <name evidence="13" type="ORF">CDCA_CDCA01G0032</name>
</gene>
<comment type="similarity">
    <text evidence="2">Belongs to the PPase family.</text>
</comment>
<evidence type="ECO:0000259" key="12">
    <source>
        <dbReference type="Pfam" id="PF18913"/>
    </source>
</evidence>
<dbReference type="InterPro" id="IPR033391">
    <property type="entry name" value="FBPase_N"/>
</dbReference>
<feature type="domain" description="Fructose-1-6-bisphosphatase class 1 C-terminal" evidence="12">
    <location>
        <begin position="569"/>
        <end position="691"/>
    </location>
</feature>
<dbReference type="EC" id="3.6.1.1" evidence="3"/>
<evidence type="ECO:0000256" key="4">
    <source>
        <dbReference type="ARBA" id="ARBA00022723"/>
    </source>
</evidence>
<evidence type="ECO:0000313" key="14">
    <source>
        <dbReference type="Proteomes" id="UP001301350"/>
    </source>
</evidence>
<dbReference type="Pfam" id="PF00719">
    <property type="entry name" value="Pyrophosphatase"/>
    <property type="match status" value="1"/>
</dbReference>
<dbReference type="PROSITE" id="PS00387">
    <property type="entry name" value="PPASE"/>
    <property type="match status" value="1"/>
</dbReference>
<dbReference type="InterPro" id="IPR044015">
    <property type="entry name" value="FBPase_C_dom"/>
</dbReference>
<reference evidence="13 14" key="1">
    <citation type="submission" date="2022-07" db="EMBL/GenBank/DDBJ databases">
        <title>Genome-wide signatures of adaptation to extreme environments.</title>
        <authorList>
            <person name="Cho C.H."/>
            <person name="Yoon H.S."/>
        </authorList>
    </citation>
    <scope>NUCLEOTIDE SEQUENCE [LARGE SCALE GENOMIC DNA]</scope>
    <source>
        <strain evidence="13 14">DBV 063 E5</strain>
    </source>
</reference>
<dbReference type="SUPFAM" id="SSF50324">
    <property type="entry name" value="Inorganic pyrophosphatase"/>
    <property type="match status" value="1"/>
</dbReference>
<evidence type="ECO:0000256" key="3">
    <source>
        <dbReference type="ARBA" id="ARBA00012146"/>
    </source>
</evidence>
<dbReference type="CDD" id="cd00412">
    <property type="entry name" value="pyrophosphatase"/>
    <property type="match status" value="1"/>
</dbReference>
<dbReference type="Gene3D" id="3.40.190.80">
    <property type="match status" value="1"/>
</dbReference>
<dbReference type="Proteomes" id="UP001301350">
    <property type="component" value="Unassembled WGS sequence"/>
</dbReference>
<dbReference type="EMBL" id="JANCYW010000001">
    <property type="protein sequence ID" value="KAK4534007.1"/>
    <property type="molecule type" value="Genomic_DNA"/>
</dbReference>
<dbReference type="PANTHER" id="PTHR10286">
    <property type="entry name" value="INORGANIC PYROPHOSPHATASE"/>
    <property type="match status" value="1"/>
</dbReference>
<evidence type="ECO:0000256" key="6">
    <source>
        <dbReference type="ARBA" id="ARBA00022842"/>
    </source>
</evidence>
<keyword evidence="14" id="KW-1185">Reference proteome</keyword>
<dbReference type="GO" id="GO:0005737">
    <property type="term" value="C:cytoplasm"/>
    <property type="evidence" value="ECO:0007669"/>
    <property type="project" value="InterPro"/>
</dbReference>
<accession>A0AAV9IP21</accession>
<feature type="region of interest" description="Disordered" evidence="10">
    <location>
        <begin position="1"/>
        <end position="40"/>
    </location>
</feature>
<keyword evidence="4" id="KW-0479">Metal-binding</keyword>
<dbReference type="AlphaFoldDB" id="A0AAV9IP21"/>
<dbReference type="SUPFAM" id="SSF56655">
    <property type="entry name" value="Carbohydrate phosphatase"/>
    <property type="match status" value="1"/>
</dbReference>
<dbReference type="Gene3D" id="3.30.540.10">
    <property type="entry name" value="Fructose-1,6-Bisphosphatase, subunit A, domain 1"/>
    <property type="match status" value="1"/>
</dbReference>
<keyword evidence="5 9" id="KW-0378">Hydrolase</keyword>
<protein>
    <recommendedName>
        <fullName evidence="3">inorganic diphosphatase</fullName>
        <ecNumber evidence="3">3.6.1.1</ecNumber>
    </recommendedName>
    <alternativeName>
        <fullName evidence="7">Pyrophosphate phospho-hydrolase</fullName>
    </alternativeName>
</protein>
<dbReference type="Pfam" id="PF18913">
    <property type="entry name" value="FBPase_C"/>
    <property type="match status" value="1"/>
</dbReference>
<dbReference type="GO" id="GO:0004427">
    <property type="term" value="F:inorganic diphosphate phosphatase activity"/>
    <property type="evidence" value="ECO:0007669"/>
    <property type="project" value="UniProtKB-EC"/>
</dbReference>
<feature type="domain" description="Fructose-1-6-bisphosphatase class I N-terminal" evidence="11">
    <location>
        <begin position="444"/>
        <end position="563"/>
    </location>
</feature>
<dbReference type="GO" id="GO:0042132">
    <property type="term" value="F:fructose 1,6-bisphosphate 1-phosphatase activity"/>
    <property type="evidence" value="ECO:0007669"/>
    <property type="project" value="InterPro"/>
</dbReference>
<evidence type="ECO:0000256" key="9">
    <source>
        <dbReference type="RuleBase" id="RU000508"/>
    </source>
</evidence>